<reference evidence="2 3" key="1">
    <citation type="journal article" date="2014" name="PLoS Genet.">
        <title>Phylogenetically driven sequencing of extremely halophilic archaea reveals strategies for static and dynamic osmo-response.</title>
        <authorList>
            <person name="Becker E.A."/>
            <person name="Seitzer P.M."/>
            <person name="Tritt A."/>
            <person name="Larsen D."/>
            <person name="Krusor M."/>
            <person name="Yao A.I."/>
            <person name="Wu D."/>
            <person name="Madern D."/>
            <person name="Eisen J.A."/>
            <person name="Darling A.E."/>
            <person name="Facciotti M.T."/>
        </authorList>
    </citation>
    <scope>NUCLEOTIDE SEQUENCE [LARGE SCALE GENOMIC DNA]</scope>
    <source>
        <strain evidence="2 3">JCM 12255</strain>
    </source>
</reference>
<dbReference type="EMBL" id="AOHZ01000009">
    <property type="protein sequence ID" value="ELY61887.1"/>
    <property type="molecule type" value="Genomic_DNA"/>
</dbReference>
<evidence type="ECO:0000313" key="2">
    <source>
        <dbReference type="EMBL" id="ELY61887.1"/>
    </source>
</evidence>
<organism evidence="2 3">
    <name type="scientific">Natronolimnohabitans innermongolicus JCM 12255</name>
    <dbReference type="NCBI Taxonomy" id="1227499"/>
    <lineage>
        <taxon>Archaea</taxon>
        <taxon>Methanobacteriati</taxon>
        <taxon>Methanobacteriota</taxon>
        <taxon>Stenosarchaea group</taxon>
        <taxon>Halobacteria</taxon>
        <taxon>Halobacteriales</taxon>
        <taxon>Natrialbaceae</taxon>
        <taxon>Natronolimnohabitans</taxon>
    </lineage>
</organism>
<sequence length="263" mass="27054">MIVVVPVDPPREGLVLPSLVDESSLSPAEAVSLYEAAVADVLRAVASSGGDLLINYRDGETVPDEYVDGGADPEAEIRSLAVDALGKITEVSAESDGEGGADGDGVRFERQVGSTRSARVGNTVTHLLEREDATSVGVLEPTAPLVRRTEIDGAAMSLRRNDVVLGPSTEGETYLAGFAAPVDFTDAYTTPRVATLADRAAEAELGTGFAPMMPSIETPAGFRATIAMLEARAAAETPGGEATAAVIDDLGLSVGPDGSLERA</sequence>
<accession>L9XJX4</accession>
<protein>
    <recommendedName>
        <fullName evidence="4">DUF2064 domain-containing protein</fullName>
    </recommendedName>
</protein>
<proteinExistence type="predicted"/>
<evidence type="ECO:0000256" key="1">
    <source>
        <dbReference type="SAM" id="MobiDB-lite"/>
    </source>
</evidence>
<dbReference type="PATRIC" id="fig|1227499.3.peg.278"/>
<dbReference type="OrthoDB" id="168607at2157"/>
<dbReference type="PANTHER" id="PTHR36529">
    <property type="entry name" value="SLL1095 PROTEIN"/>
    <property type="match status" value="1"/>
</dbReference>
<gene>
    <name evidence="2" type="ORF">C493_01365</name>
</gene>
<comment type="caution">
    <text evidence="2">The sequence shown here is derived from an EMBL/GenBank/DDBJ whole genome shotgun (WGS) entry which is preliminary data.</text>
</comment>
<dbReference type="RefSeq" id="WP_007257587.1">
    <property type="nucleotide sequence ID" value="NZ_AOHZ01000009.1"/>
</dbReference>
<keyword evidence="3" id="KW-1185">Reference proteome</keyword>
<evidence type="ECO:0008006" key="4">
    <source>
        <dbReference type="Google" id="ProtNLM"/>
    </source>
</evidence>
<dbReference type="PANTHER" id="PTHR36529:SF1">
    <property type="entry name" value="GLYCOSYLTRANSFERASE"/>
    <property type="match status" value="1"/>
</dbReference>
<dbReference type="InterPro" id="IPR018641">
    <property type="entry name" value="Trfase_1_rSAM/seldom-assoc"/>
</dbReference>
<dbReference type="Proteomes" id="UP000011602">
    <property type="component" value="Unassembled WGS sequence"/>
</dbReference>
<dbReference type="InterPro" id="IPR029044">
    <property type="entry name" value="Nucleotide-diphossugar_trans"/>
</dbReference>
<dbReference type="eggNOG" id="arCOG04551">
    <property type="taxonomic scope" value="Archaea"/>
</dbReference>
<evidence type="ECO:0000313" key="3">
    <source>
        <dbReference type="Proteomes" id="UP000011602"/>
    </source>
</evidence>
<dbReference type="Gene3D" id="3.90.550.10">
    <property type="entry name" value="Spore Coat Polysaccharide Biosynthesis Protein SpsA, Chain A"/>
    <property type="match status" value="1"/>
</dbReference>
<name>L9XJX4_9EURY</name>
<feature type="region of interest" description="Disordered" evidence="1">
    <location>
        <begin position="91"/>
        <end position="114"/>
    </location>
</feature>
<dbReference type="AlphaFoldDB" id="L9XJX4"/>